<evidence type="ECO:0000256" key="1">
    <source>
        <dbReference type="ARBA" id="ARBA00010759"/>
    </source>
</evidence>
<feature type="binding site" evidence="2">
    <location>
        <position position="132"/>
    </location>
    <ligand>
        <name>Fe cation</name>
        <dbReference type="ChEBI" id="CHEBI:24875"/>
    </ligand>
</feature>
<comment type="function">
    <text evidence="2">Removes the formyl group from the N-terminal Met of newly synthesized proteins. Requires at least a dipeptide for an efficient rate of reaction. N-terminal L-methionine is a prerequisite for activity but the enzyme has broad specificity at other positions.</text>
</comment>
<dbReference type="GeneID" id="3229925"/>
<evidence type="ECO:0000313" key="5">
    <source>
        <dbReference type="Proteomes" id="UP000053577"/>
    </source>
</evidence>
<name>A0A0V8LY47_9CHLR</name>
<dbReference type="GO" id="GO:0042586">
    <property type="term" value="F:peptide deformylase activity"/>
    <property type="evidence" value="ECO:0007669"/>
    <property type="project" value="UniProtKB-UniRule"/>
</dbReference>
<dbReference type="HAMAP" id="MF_00163">
    <property type="entry name" value="Pep_deformylase"/>
    <property type="match status" value="1"/>
</dbReference>
<organism evidence="3 5">
    <name type="scientific">Dehalococcoides mccartyi</name>
    <dbReference type="NCBI Taxonomy" id="61435"/>
    <lineage>
        <taxon>Bacteria</taxon>
        <taxon>Bacillati</taxon>
        <taxon>Chloroflexota</taxon>
        <taxon>Dehalococcoidia</taxon>
        <taxon>Dehalococcoidales</taxon>
        <taxon>Dehalococcoidaceae</taxon>
        <taxon>Dehalococcoides</taxon>
    </lineage>
</organism>
<dbReference type="Gene3D" id="3.90.45.10">
    <property type="entry name" value="Peptide deformylase"/>
    <property type="match status" value="1"/>
</dbReference>
<keyword evidence="2" id="KW-0479">Metal-binding</keyword>
<dbReference type="EC" id="3.5.1.88" evidence="2"/>
<dbReference type="RefSeq" id="WP_010936494.1">
    <property type="nucleotide sequence ID" value="NZ_CP019865.1"/>
</dbReference>
<dbReference type="PATRIC" id="fig|243164.10.peg.725"/>
<dbReference type="OrthoDB" id="9784988at2"/>
<dbReference type="NCBIfam" id="TIGR00079">
    <property type="entry name" value="pept_deformyl"/>
    <property type="match status" value="1"/>
</dbReference>
<evidence type="ECO:0000313" key="4">
    <source>
        <dbReference type="EMBL" id="WRO07618.1"/>
    </source>
</evidence>
<dbReference type="InterPro" id="IPR023635">
    <property type="entry name" value="Peptide_deformylase"/>
</dbReference>
<comment type="catalytic activity">
    <reaction evidence="2">
        <text>N-terminal N-formyl-L-methionyl-[peptide] + H2O = N-terminal L-methionyl-[peptide] + formate</text>
        <dbReference type="Rhea" id="RHEA:24420"/>
        <dbReference type="Rhea" id="RHEA-COMP:10639"/>
        <dbReference type="Rhea" id="RHEA-COMP:10640"/>
        <dbReference type="ChEBI" id="CHEBI:15377"/>
        <dbReference type="ChEBI" id="CHEBI:15740"/>
        <dbReference type="ChEBI" id="CHEBI:49298"/>
        <dbReference type="ChEBI" id="CHEBI:64731"/>
        <dbReference type="EC" id="3.5.1.88"/>
    </reaction>
</comment>
<evidence type="ECO:0000313" key="3">
    <source>
        <dbReference type="EMBL" id="KSV16435.1"/>
    </source>
</evidence>
<dbReference type="SUPFAM" id="SSF56420">
    <property type="entry name" value="Peptide deformylase"/>
    <property type="match status" value="1"/>
</dbReference>
<dbReference type="PIRSF" id="PIRSF004749">
    <property type="entry name" value="Pep_def"/>
    <property type="match status" value="1"/>
</dbReference>
<dbReference type="Pfam" id="PF01327">
    <property type="entry name" value="Pep_deformylase"/>
    <property type="match status" value="1"/>
</dbReference>
<reference evidence="4" key="2">
    <citation type="submission" date="2023-12" db="EMBL/GenBank/DDBJ databases">
        <title>Isolation of organohalide respiring bacteria Dehalococcoides mccartyi strain GPTCE1 in groundwater collected near a chemical plant in Suzhou, China.</title>
        <authorList>
            <person name="Liu G."/>
        </authorList>
    </citation>
    <scope>NUCLEOTIDE SEQUENCE</scope>
    <source>
        <strain evidence="4">GPTCE1</strain>
    </source>
</reference>
<keyword evidence="2 4" id="KW-0378">Hydrolase</keyword>
<feature type="binding site" evidence="2">
    <location>
        <position position="136"/>
    </location>
    <ligand>
        <name>Fe cation</name>
        <dbReference type="ChEBI" id="CHEBI:24875"/>
    </ligand>
</feature>
<dbReference type="EMBL" id="JGYD01000026">
    <property type="protein sequence ID" value="KSV16435.1"/>
    <property type="molecule type" value="Genomic_DNA"/>
</dbReference>
<dbReference type="PANTHER" id="PTHR10458:SF22">
    <property type="entry name" value="PEPTIDE DEFORMYLASE"/>
    <property type="match status" value="1"/>
</dbReference>
<dbReference type="EMBL" id="CP141531">
    <property type="protein sequence ID" value="WRO07618.1"/>
    <property type="molecule type" value="Genomic_DNA"/>
</dbReference>
<protein>
    <recommendedName>
        <fullName evidence="2">Peptide deformylase</fullName>
        <shortName evidence="2">PDF</shortName>
        <ecNumber evidence="2">3.5.1.88</ecNumber>
    </recommendedName>
    <alternativeName>
        <fullName evidence="2">Polypeptide deformylase</fullName>
    </alternativeName>
</protein>
<dbReference type="eggNOG" id="COG0242">
    <property type="taxonomic scope" value="Bacteria"/>
</dbReference>
<comment type="similarity">
    <text evidence="1 2">Belongs to the polypeptide deformylase family.</text>
</comment>
<proteinExistence type="inferred from homology"/>
<dbReference type="Proteomes" id="UP001327986">
    <property type="component" value="Chromosome"/>
</dbReference>
<feature type="binding site" evidence="2">
    <location>
        <position position="90"/>
    </location>
    <ligand>
        <name>Fe cation</name>
        <dbReference type="ChEBI" id="CHEBI:24875"/>
    </ligand>
</feature>
<dbReference type="AlphaFoldDB" id="A0A0V8LY47"/>
<dbReference type="SMR" id="A0A0V8LY47"/>
<dbReference type="InterPro" id="IPR036821">
    <property type="entry name" value="Peptide_deformylase_sf"/>
</dbReference>
<dbReference type="PRINTS" id="PR01576">
    <property type="entry name" value="PDEFORMYLASE"/>
</dbReference>
<comment type="cofactor">
    <cofactor evidence="2">
        <name>Fe(2+)</name>
        <dbReference type="ChEBI" id="CHEBI:29033"/>
    </cofactor>
    <text evidence="2">Binds 1 Fe(2+) ion.</text>
</comment>
<dbReference type="GO" id="GO:0006412">
    <property type="term" value="P:translation"/>
    <property type="evidence" value="ECO:0007669"/>
    <property type="project" value="UniProtKB-UniRule"/>
</dbReference>
<dbReference type="PANTHER" id="PTHR10458">
    <property type="entry name" value="PEPTIDE DEFORMYLASE"/>
    <property type="match status" value="1"/>
</dbReference>
<evidence type="ECO:0000256" key="2">
    <source>
        <dbReference type="HAMAP-Rule" id="MF_00163"/>
    </source>
</evidence>
<feature type="active site" evidence="2">
    <location>
        <position position="133"/>
    </location>
</feature>
<gene>
    <name evidence="2 4" type="primary">def</name>
    <name evidence="3" type="ORF">DA01_04185</name>
    <name evidence="4" type="ORF">VLL09_01650</name>
</gene>
<keyword evidence="2" id="KW-0648">Protein biosynthesis</keyword>
<accession>A0A0V8LY47</accession>
<keyword evidence="2" id="KW-0408">Iron</keyword>
<dbReference type="CDD" id="cd00487">
    <property type="entry name" value="Pep_deformylase"/>
    <property type="match status" value="1"/>
</dbReference>
<reference evidence="3 5" key="1">
    <citation type="journal article" date="2015" name="Sci. Rep.">
        <title>A comparative genomics and reductive dehalogenase gene transcription study of two chloroethene-respiring bacteria, Dehalococcoides mccartyi strains MB and 11a.</title>
        <authorList>
            <person name="Low A."/>
            <person name="Shen Z."/>
            <person name="Cheng D."/>
            <person name="Rogers M.J."/>
            <person name="Lee P.K."/>
            <person name="He J."/>
        </authorList>
    </citation>
    <scope>NUCLEOTIDE SEQUENCE [LARGE SCALE GENOMIC DNA]</scope>
    <source>
        <strain evidence="3 5">MB</strain>
    </source>
</reference>
<sequence length="167" mass="18543">MAIRRICELPEPILRKKAKKVPSIDGSIQTLIDDMIETMKSADGAGLAAPQVGVSLRLIVFREPDAKEATVLINPEIVKKEGQRQVTEGCLSIPGYFGELTRAETVTAKGLDRHGKAFRIKGTGVVAQLLEHETEHLDGILYIDHLESEEKLHEIQPEDEIPEEIRD</sequence>
<dbReference type="NCBIfam" id="NF001159">
    <property type="entry name" value="PRK00150.1-3"/>
    <property type="match status" value="1"/>
</dbReference>
<dbReference type="GO" id="GO:0046872">
    <property type="term" value="F:metal ion binding"/>
    <property type="evidence" value="ECO:0007669"/>
    <property type="project" value="UniProtKB-KW"/>
</dbReference>
<dbReference type="Proteomes" id="UP000053577">
    <property type="component" value="Unassembled WGS sequence"/>
</dbReference>